<dbReference type="PROSITE" id="PS51683">
    <property type="entry name" value="SAM_OMT_II"/>
    <property type="match status" value="1"/>
</dbReference>
<organism evidence="6">
    <name type="scientific">Rosellinia necatrix</name>
    <name type="common">White root-rot fungus</name>
    <dbReference type="NCBI Taxonomy" id="77044"/>
    <lineage>
        <taxon>Eukaryota</taxon>
        <taxon>Fungi</taxon>
        <taxon>Dikarya</taxon>
        <taxon>Ascomycota</taxon>
        <taxon>Pezizomycotina</taxon>
        <taxon>Sordariomycetes</taxon>
        <taxon>Xylariomycetidae</taxon>
        <taxon>Xylariales</taxon>
        <taxon>Xylariaceae</taxon>
        <taxon>Rosellinia</taxon>
    </lineage>
</organism>
<dbReference type="STRING" id="77044.A0A1W2TAI1"/>
<dbReference type="InterPro" id="IPR029063">
    <property type="entry name" value="SAM-dependent_MTases_sf"/>
</dbReference>
<dbReference type="Pfam" id="PF08100">
    <property type="entry name" value="Dimerisation"/>
    <property type="match status" value="1"/>
</dbReference>
<name>A0A1W2TAI1_ROSNE</name>
<protein>
    <submittedName>
        <fullName evidence="6">Putative sterigmatocystin 8-O-methyltransferase</fullName>
    </submittedName>
</protein>
<dbReference type="Gene3D" id="1.10.10.10">
    <property type="entry name" value="Winged helix-like DNA-binding domain superfamily/Winged helix DNA-binding domain"/>
    <property type="match status" value="1"/>
</dbReference>
<dbReference type="GO" id="GO:0008171">
    <property type="term" value="F:O-methyltransferase activity"/>
    <property type="evidence" value="ECO:0007669"/>
    <property type="project" value="InterPro"/>
</dbReference>
<keyword evidence="7" id="KW-1185">Reference proteome</keyword>
<dbReference type="InterPro" id="IPR012967">
    <property type="entry name" value="COMT_dimerisation"/>
</dbReference>
<evidence type="ECO:0000259" key="5">
    <source>
        <dbReference type="Pfam" id="PF08100"/>
    </source>
</evidence>
<dbReference type="InterPro" id="IPR001077">
    <property type="entry name" value="COMT_C"/>
</dbReference>
<dbReference type="AlphaFoldDB" id="A0A1W2TAI1"/>
<dbReference type="OrthoDB" id="1606438at2759"/>
<evidence type="ECO:0000256" key="3">
    <source>
        <dbReference type="ARBA" id="ARBA00022691"/>
    </source>
</evidence>
<dbReference type="SUPFAM" id="SSF53335">
    <property type="entry name" value="S-adenosyl-L-methionine-dependent methyltransferases"/>
    <property type="match status" value="1"/>
</dbReference>
<accession>A0A1W2TAI1</accession>
<evidence type="ECO:0000313" key="7">
    <source>
        <dbReference type="Proteomes" id="UP000054516"/>
    </source>
</evidence>
<dbReference type="Proteomes" id="UP000054516">
    <property type="component" value="Unassembled WGS sequence"/>
</dbReference>
<feature type="domain" description="O-methyltransferase dimerisation" evidence="5">
    <location>
        <begin position="83"/>
        <end position="154"/>
    </location>
</feature>
<evidence type="ECO:0000256" key="2">
    <source>
        <dbReference type="ARBA" id="ARBA00022679"/>
    </source>
</evidence>
<feature type="domain" description="O-methyltransferase C-terminal" evidence="4">
    <location>
        <begin position="256"/>
        <end position="411"/>
    </location>
</feature>
<evidence type="ECO:0000259" key="4">
    <source>
        <dbReference type="Pfam" id="PF00891"/>
    </source>
</evidence>
<dbReference type="EMBL" id="DF977583">
    <property type="protein sequence ID" value="GAP82382.1"/>
    <property type="molecule type" value="Genomic_DNA"/>
</dbReference>
<dbReference type="Pfam" id="PF00891">
    <property type="entry name" value="Methyltransf_2"/>
    <property type="match status" value="1"/>
</dbReference>
<dbReference type="SUPFAM" id="SSF46785">
    <property type="entry name" value="Winged helix' DNA-binding domain"/>
    <property type="match status" value="1"/>
</dbReference>
<dbReference type="PANTHER" id="PTHR43712:SF12">
    <property type="entry name" value="STERIGMATOCYSTIN 8-O-METHYLTRANSFERASE"/>
    <property type="match status" value="1"/>
</dbReference>
<sequence>MSSSGGLDPRIIQLARTISISVSKIDAVLASRGLPSPSFDEDAPMDYFPSEVHRTRDTLVDATAELHDLLLEPLQLIKEHGGSNNSLCLQAIARYGIANLVPPGRHVSFAELARQTTLNEQMMTRLLRHAMTMRIFREPEPGQVAHTKASKLMARPHMNAWLRIGTHDMWPAATKMLDALEKWPGSQEPSQTGFCLSKNSTESIYDFVGSDPERSAQFAEAMMIWASRPDYAPSHAVDGYDWASLSPGPDCVSCIRVVDIGGAQGHVAVALARRFPRLEVVVQDMAQVVTGAAARLPADLRDSGRVRFAPHDFFAPQSLAARAYLFRWVLHNWADKYCVAILRAQISAMTPGARVIVMDTVMPDPREGNRGLDAVPAWVEKDLRSEDLNMGAVFNSRERTLTEWRTLFAEADSRFVWKSVYRPEGSTLSLMEVEWSS</sequence>
<proteinExistence type="predicted"/>
<evidence type="ECO:0000256" key="1">
    <source>
        <dbReference type="ARBA" id="ARBA00022603"/>
    </source>
</evidence>
<gene>
    <name evidence="6" type="ORF">SAMD00023353_13800010</name>
</gene>
<dbReference type="GO" id="GO:0032259">
    <property type="term" value="P:methylation"/>
    <property type="evidence" value="ECO:0007669"/>
    <property type="project" value="UniProtKB-KW"/>
</dbReference>
<dbReference type="Gene3D" id="3.40.50.150">
    <property type="entry name" value="Vaccinia Virus protein VP39"/>
    <property type="match status" value="1"/>
</dbReference>
<dbReference type="OMA" id="KIKWEFP"/>
<evidence type="ECO:0000313" key="6">
    <source>
        <dbReference type="EMBL" id="GAP82382.1"/>
    </source>
</evidence>
<dbReference type="InterPro" id="IPR036390">
    <property type="entry name" value="WH_DNA-bd_sf"/>
</dbReference>
<dbReference type="InterPro" id="IPR036388">
    <property type="entry name" value="WH-like_DNA-bd_sf"/>
</dbReference>
<keyword evidence="3" id="KW-0949">S-adenosyl-L-methionine</keyword>
<dbReference type="InterPro" id="IPR016461">
    <property type="entry name" value="COMT-like"/>
</dbReference>
<reference evidence="6" key="1">
    <citation type="submission" date="2016-03" db="EMBL/GenBank/DDBJ databases">
        <title>Draft genome sequence of Rosellinia necatrix.</title>
        <authorList>
            <person name="Kanematsu S."/>
        </authorList>
    </citation>
    <scope>NUCLEOTIDE SEQUENCE [LARGE SCALE GENOMIC DNA]</scope>
    <source>
        <strain evidence="6">W97</strain>
    </source>
</reference>
<keyword evidence="1 6" id="KW-0489">Methyltransferase</keyword>
<dbReference type="PANTHER" id="PTHR43712">
    <property type="entry name" value="PUTATIVE (AFU_ORTHOLOGUE AFUA_4G14580)-RELATED"/>
    <property type="match status" value="1"/>
</dbReference>
<keyword evidence="2 6" id="KW-0808">Transferase</keyword>